<dbReference type="EMBL" id="MJBI02000003">
    <property type="protein sequence ID" value="RAI80665.1"/>
    <property type="molecule type" value="Genomic_DNA"/>
</dbReference>
<dbReference type="InterPro" id="IPR019292">
    <property type="entry name" value="McrC"/>
</dbReference>
<accession>A0A395G9H2</accession>
<evidence type="ECO:0008006" key="3">
    <source>
        <dbReference type="Google" id="ProtNLM"/>
    </source>
</evidence>
<keyword evidence="2" id="KW-1185">Reference proteome</keyword>
<dbReference type="AlphaFoldDB" id="A0A395G9H2"/>
<dbReference type="Proteomes" id="UP000229523">
    <property type="component" value="Unassembled WGS sequence"/>
</dbReference>
<reference evidence="1 2" key="1">
    <citation type="journal article" date="2018" name="Front. Microbiol.">
        <title>Description and Comparative Genomics of Macrococcus caseolyticus subsp. hominis subsp. nov., Macrococcus goetzii sp. nov., Macrococcus epidermidis sp. nov., and Macrococcus bohemicus sp. nov., Novel Macrococci From Human Clinical Material With Virulence Potential and Suspected Uptake of Foreign DNA by Natural Transformation.</title>
        <authorList>
            <person name="Maslanova I."/>
            <person name="Wertheimer Z."/>
            <person name="Sedlacek I."/>
            <person name="Svec P."/>
            <person name="Indrakova A."/>
            <person name="Kovarovic V."/>
            <person name="Schumann P."/>
            <person name="Sproer C."/>
            <person name="Kralova S."/>
            <person name="Sedo O."/>
            <person name="Kristofova L."/>
            <person name="Vrbovska V."/>
            <person name="Fuzik T."/>
            <person name="Petras P."/>
            <person name="Zdrahal Z."/>
            <person name="Ruzickova V."/>
            <person name="Doskar J."/>
            <person name="Pantucek R."/>
        </authorList>
    </citation>
    <scope>NUCLEOTIDE SEQUENCE [LARGE SCALE GENOMIC DNA]</scope>
    <source>
        <strain evidence="1 2">CCM 4927</strain>
    </source>
</reference>
<comment type="caution">
    <text evidence="1">The sequence shown here is derived from an EMBL/GenBank/DDBJ whole genome shotgun (WGS) entry which is preliminary data.</text>
</comment>
<evidence type="ECO:0000313" key="2">
    <source>
        <dbReference type="Proteomes" id="UP000229523"/>
    </source>
</evidence>
<evidence type="ECO:0000313" key="1">
    <source>
        <dbReference type="EMBL" id="RAI80665.1"/>
    </source>
</evidence>
<dbReference type="PANTHER" id="PTHR38733">
    <property type="entry name" value="PROTEIN MCRC"/>
    <property type="match status" value="1"/>
</dbReference>
<dbReference type="Pfam" id="PF10117">
    <property type="entry name" value="McrBC"/>
    <property type="match status" value="1"/>
</dbReference>
<sequence>MNKIRNITITEYGRIYAGDVIDNVQITKEDINELKLFIDENNEKDKSLSSIEEYLKPIRNGVQANNFVGVLKTKSGLTIEILPKIANGQHDLNDMKKLFIKMLSTFKQINGKAFEMTHLSINDNSLIEIFIAMFLQEVNVIIKRGLKSDYIVLEQNESYLKGKLNIQKQIQLNSFNKTRFHSKFDEFDINIPENQIIKSTLLFLKKESKNGHNQKMINMYLHYFDSVSSIRDVDNTFKKIKKNREYAYYDQSIIWAEIFLKKKSFTSFTGNSLAYALLFPMEKVFESYVAHMIKNHLSNHEVYLQDSRYYLFDDDGSGNKHYRLKPDMIIKNSETKLVTIVDTKWKILNANGPAQSDLYQMYAYNSRYKHYGKDVNKVVLLYPQSNLYNEKVFISKKIGPNNMENLNSKIEVVFINLFNTSWIEKIKNRINE</sequence>
<proteinExistence type="predicted"/>
<gene>
    <name evidence="1" type="ORF">BFS35_009500</name>
</gene>
<name>A0A395G9H2_9STAP</name>
<organism evidence="1 2">
    <name type="scientific">Macrococcoides goetzii</name>
    <dbReference type="NCBI Taxonomy" id="1891097"/>
    <lineage>
        <taxon>Bacteria</taxon>
        <taxon>Bacillati</taxon>
        <taxon>Bacillota</taxon>
        <taxon>Bacilli</taxon>
        <taxon>Bacillales</taxon>
        <taxon>Staphylococcaceae</taxon>
        <taxon>Macrococcoides</taxon>
    </lineage>
</organism>
<dbReference type="RefSeq" id="WP_099581362.1">
    <property type="nucleotide sequence ID" value="NZ_MJBI02000003.1"/>
</dbReference>
<protein>
    <recommendedName>
        <fullName evidence="3">Restriction endonuclease</fullName>
    </recommendedName>
</protein>
<dbReference type="PANTHER" id="PTHR38733:SF1">
    <property type="entry name" value="TYPE IV METHYL-DIRECTED RESTRICTION ENZYME ECOKMCRBC"/>
    <property type="match status" value="1"/>
</dbReference>